<accession>A0A562T6V6</accession>
<comment type="caution">
    <text evidence="2">The sequence shown here is derived from an EMBL/GenBank/DDBJ whole genome shotgun (WGS) entry which is preliminary data.</text>
</comment>
<dbReference type="AlphaFoldDB" id="A0A562T6V6"/>
<evidence type="ECO:0000313" key="2">
    <source>
        <dbReference type="EMBL" id="TWI89277.1"/>
    </source>
</evidence>
<dbReference type="RefSeq" id="WP_145715492.1">
    <property type="nucleotide sequence ID" value="NZ_BAAAFY010000001.1"/>
</dbReference>
<sequence length="285" mass="32290">MIGRVTKGKSFSGCIRYCLKDKKGLSDLQKAQLSLKDNLQHKDRAEVLFYNRCSGNTRELARDFREVAALSSRVEKPVLHISLRLAPGETLSNDKWMEIGQACAAEFGVEDHQYICILHKDAAQPHIHIVANRVGFNGKAAKDSQDYRRTAALCRRLEKQYGLREVLSPRAFLSPKERLLPRSDKRKEQLKTDVQQALEKSGTYREFEQRMQALGYTVIKGRGISFVDDKKVKTKGSDIGYSLATLEKALILNQRLPQGQRSKSGAYISPVAEAWRRKKKKGRGI</sequence>
<organism evidence="2 3">
    <name type="scientific">Chitinophaga japonensis</name>
    <name type="common">Flexibacter japonensis</name>
    <dbReference type="NCBI Taxonomy" id="104662"/>
    <lineage>
        <taxon>Bacteria</taxon>
        <taxon>Pseudomonadati</taxon>
        <taxon>Bacteroidota</taxon>
        <taxon>Chitinophagia</taxon>
        <taxon>Chitinophagales</taxon>
        <taxon>Chitinophagaceae</taxon>
        <taxon>Chitinophaga</taxon>
    </lineage>
</organism>
<dbReference type="OrthoDB" id="915634at2"/>
<reference evidence="2 3" key="1">
    <citation type="journal article" date="2013" name="Stand. Genomic Sci.">
        <title>Genomic Encyclopedia of Type Strains, Phase I: The one thousand microbial genomes (KMG-I) project.</title>
        <authorList>
            <person name="Kyrpides N.C."/>
            <person name="Woyke T."/>
            <person name="Eisen J.A."/>
            <person name="Garrity G."/>
            <person name="Lilburn T.G."/>
            <person name="Beck B.J."/>
            <person name="Whitman W.B."/>
            <person name="Hugenholtz P."/>
            <person name="Klenk H.P."/>
        </authorList>
    </citation>
    <scope>NUCLEOTIDE SEQUENCE [LARGE SCALE GENOMIC DNA]</scope>
    <source>
        <strain evidence="2 3">DSM 13484</strain>
    </source>
</reference>
<gene>
    <name evidence="2" type="ORF">LX66_3372</name>
</gene>
<evidence type="ECO:0000313" key="3">
    <source>
        <dbReference type="Proteomes" id="UP000316778"/>
    </source>
</evidence>
<feature type="domain" description="MobA/VirD2-like nuclease" evidence="1">
    <location>
        <begin position="41"/>
        <end position="163"/>
    </location>
</feature>
<evidence type="ECO:0000259" key="1">
    <source>
        <dbReference type="Pfam" id="PF03432"/>
    </source>
</evidence>
<protein>
    <submittedName>
        <fullName evidence="2">Relaxase/mobilization nuclease-like protein</fullName>
    </submittedName>
</protein>
<dbReference type="Proteomes" id="UP000316778">
    <property type="component" value="Unassembled WGS sequence"/>
</dbReference>
<dbReference type="Pfam" id="PF03432">
    <property type="entry name" value="Relaxase"/>
    <property type="match status" value="1"/>
</dbReference>
<name>A0A562T6V6_CHIJA</name>
<dbReference type="InterPro" id="IPR005094">
    <property type="entry name" value="Endonuclease_MobA/VirD2"/>
</dbReference>
<keyword evidence="3" id="KW-1185">Reference proteome</keyword>
<dbReference type="EMBL" id="VLLG01000003">
    <property type="protein sequence ID" value="TWI89277.1"/>
    <property type="molecule type" value="Genomic_DNA"/>
</dbReference>
<proteinExistence type="predicted"/>